<dbReference type="Proteomes" id="UP000887578">
    <property type="component" value="Unplaced"/>
</dbReference>
<evidence type="ECO:0000313" key="5">
    <source>
        <dbReference type="WBParaSite" id="PDA_v2.g30327.t1"/>
    </source>
</evidence>
<protein>
    <submittedName>
        <fullName evidence="5">Cytosolic fatty-acid binding proteins domain-containing protein</fullName>
    </submittedName>
</protein>
<dbReference type="InterPro" id="IPR000463">
    <property type="entry name" value="Fatty_acid-bd"/>
</dbReference>
<dbReference type="PROSITE" id="PS00214">
    <property type="entry name" value="FABP"/>
    <property type="match status" value="1"/>
</dbReference>
<evidence type="ECO:0000313" key="4">
    <source>
        <dbReference type="Proteomes" id="UP000887578"/>
    </source>
</evidence>
<comment type="similarity">
    <text evidence="1">Belongs to the calycin superfamily. Fatty-acid binding protein (FABP) family.</text>
</comment>
<organism evidence="4 5">
    <name type="scientific">Panagrolaimus davidi</name>
    <dbReference type="NCBI Taxonomy" id="227884"/>
    <lineage>
        <taxon>Eukaryota</taxon>
        <taxon>Metazoa</taxon>
        <taxon>Ecdysozoa</taxon>
        <taxon>Nematoda</taxon>
        <taxon>Chromadorea</taxon>
        <taxon>Rhabditida</taxon>
        <taxon>Tylenchina</taxon>
        <taxon>Panagrolaimomorpha</taxon>
        <taxon>Panagrolaimoidea</taxon>
        <taxon>Panagrolaimidae</taxon>
        <taxon>Panagrolaimus</taxon>
    </lineage>
</organism>
<dbReference type="PANTHER" id="PTHR11955">
    <property type="entry name" value="FATTY ACID BINDING PROTEIN"/>
    <property type="match status" value="1"/>
</dbReference>
<dbReference type="PRINTS" id="PR00178">
    <property type="entry name" value="FATTYACIDBP"/>
</dbReference>
<dbReference type="SUPFAM" id="SSF50814">
    <property type="entry name" value="Lipocalins"/>
    <property type="match status" value="1"/>
</dbReference>
<evidence type="ECO:0000256" key="1">
    <source>
        <dbReference type="ARBA" id="ARBA00008390"/>
    </source>
</evidence>
<reference evidence="5" key="1">
    <citation type="submission" date="2022-11" db="UniProtKB">
        <authorList>
            <consortium name="WormBaseParasite"/>
        </authorList>
    </citation>
    <scope>IDENTIFICATION</scope>
</reference>
<keyword evidence="4" id="KW-1185">Reference proteome</keyword>
<evidence type="ECO:0000256" key="2">
    <source>
        <dbReference type="ARBA" id="ARBA00023121"/>
    </source>
</evidence>
<dbReference type="InterPro" id="IPR031259">
    <property type="entry name" value="ILBP"/>
</dbReference>
<sequence length="146" mass="16799">MPTEFTPKQLALIGKWQLDRADNFDAYMKAIGIGTIKRALGNSVKPCVEIGREETGRWQINVKSTFKNESWTFTLDEKQKMKTIDGRIFYVKAYFEDDALVEEQEVCEDEPNGIPSIVKRYVNDDDELVAKCIAGDVIAHRYFKRV</sequence>
<dbReference type="CDD" id="cd00742">
    <property type="entry name" value="FABP"/>
    <property type="match status" value="1"/>
</dbReference>
<feature type="domain" description="Cytosolic fatty-acid binding proteins" evidence="3">
    <location>
        <begin position="14"/>
        <end position="31"/>
    </location>
</feature>
<name>A0A914QKU0_9BILA</name>
<accession>A0A914QKU0</accession>
<dbReference type="GO" id="GO:0008289">
    <property type="term" value="F:lipid binding"/>
    <property type="evidence" value="ECO:0007669"/>
    <property type="project" value="UniProtKB-KW"/>
</dbReference>
<keyword evidence="2" id="KW-0446">Lipid-binding</keyword>
<evidence type="ECO:0000259" key="3">
    <source>
        <dbReference type="PROSITE" id="PS00214"/>
    </source>
</evidence>
<proteinExistence type="inferred from homology"/>
<dbReference type="Gene3D" id="2.40.128.20">
    <property type="match status" value="1"/>
</dbReference>
<dbReference type="InterPro" id="IPR012674">
    <property type="entry name" value="Calycin"/>
</dbReference>
<dbReference type="WBParaSite" id="PDA_v2.g30327.t1">
    <property type="protein sequence ID" value="PDA_v2.g30327.t1"/>
    <property type="gene ID" value="PDA_v2.g30327"/>
</dbReference>
<dbReference type="AlphaFoldDB" id="A0A914QKU0"/>